<name>A0A1G2KTM1_9BACT</name>
<protein>
    <recommendedName>
        <fullName evidence="1">GAF domain-containing protein</fullName>
    </recommendedName>
</protein>
<proteinExistence type="predicted"/>
<dbReference type="Proteomes" id="UP000177362">
    <property type="component" value="Unassembled WGS sequence"/>
</dbReference>
<accession>A0A1G2KTM1</accession>
<reference evidence="2 3" key="1">
    <citation type="journal article" date="2016" name="Nat. Commun.">
        <title>Thousands of microbial genomes shed light on interconnected biogeochemical processes in an aquifer system.</title>
        <authorList>
            <person name="Anantharaman K."/>
            <person name="Brown C.T."/>
            <person name="Hug L.A."/>
            <person name="Sharon I."/>
            <person name="Castelle C.J."/>
            <person name="Probst A.J."/>
            <person name="Thomas B.C."/>
            <person name="Singh A."/>
            <person name="Wilkins M.J."/>
            <person name="Karaoz U."/>
            <person name="Brodie E.L."/>
            <person name="Williams K.H."/>
            <person name="Hubbard S.S."/>
            <person name="Banfield J.F."/>
        </authorList>
    </citation>
    <scope>NUCLEOTIDE SEQUENCE [LARGE SCALE GENOMIC DNA]</scope>
</reference>
<dbReference type="AlphaFoldDB" id="A0A1G2KTM1"/>
<evidence type="ECO:0000313" key="3">
    <source>
        <dbReference type="Proteomes" id="UP000177362"/>
    </source>
</evidence>
<sequence length="162" mass="18449">MQSALLPPDEKERLDKVMRLGILDTPPEERFDAITRRAVKDLGVPISTITLIDKDREWYKSCQGVAAREVPRTISFCAHAMLVKEIFIVEDTLLDSRFKDNPMVVGFPFLRFYTGVALHDKQGTAIGVFCVKDTKPRKLTMDDIGKIMHLSEQAEKELQKQV</sequence>
<dbReference type="InterPro" id="IPR029016">
    <property type="entry name" value="GAF-like_dom_sf"/>
</dbReference>
<dbReference type="InterPro" id="IPR003018">
    <property type="entry name" value="GAF"/>
</dbReference>
<dbReference type="PANTHER" id="PTHR43102:SF2">
    <property type="entry name" value="GAF DOMAIN-CONTAINING PROTEIN"/>
    <property type="match status" value="1"/>
</dbReference>
<organism evidence="2 3">
    <name type="scientific">Candidatus Sungbacteria bacterium RIFCSPHIGHO2_02_FULL_49_12</name>
    <dbReference type="NCBI Taxonomy" id="1802271"/>
    <lineage>
        <taxon>Bacteria</taxon>
        <taxon>Candidatus Sungiibacteriota</taxon>
    </lineage>
</organism>
<comment type="caution">
    <text evidence="2">The sequence shown here is derived from an EMBL/GenBank/DDBJ whole genome shotgun (WGS) entry which is preliminary data.</text>
</comment>
<dbReference type="PANTHER" id="PTHR43102">
    <property type="entry name" value="SLR1143 PROTEIN"/>
    <property type="match status" value="1"/>
</dbReference>
<evidence type="ECO:0000259" key="1">
    <source>
        <dbReference type="Pfam" id="PF01590"/>
    </source>
</evidence>
<dbReference type="STRING" id="1802271.A3C11_00185"/>
<gene>
    <name evidence="2" type="ORF">A3C11_00185</name>
</gene>
<dbReference type="Pfam" id="PF01590">
    <property type="entry name" value="GAF"/>
    <property type="match status" value="1"/>
</dbReference>
<dbReference type="Gene3D" id="3.30.450.40">
    <property type="match status" value="1"/>
</dbReference>
<evidence type="ECO:0000313" key="2">
    <source>
        <dbReference type="EMBL" id="OHA01761.1"/>
    </source>
</evidence>
<feature type="domain" description="GAF" evidence="1">
    <location>
        <begin position="27"/>
        <end position="157"/>
    </location>
</feature>
<dbReference type="SUPFAM" id="SSF55781">
    <property type="entry name" value="GAF domain-like"/>
    <property type="match status" value="1"/>
</dbReference>
<dbReference type="EMBL" id="MHQJ01000008">
    <property type="protein sequence ID" value="OHA01761.1"/>
    <property type="molecule type" value="Genomic_DNA"/>
</dbReference>